<organism evidence="1 2">
    <name type="scientific">Candidatus Endonucleibacter bathymodioli</name>
    <dbReference type="NCBI Taxonomy" id="539814"/>
    <lineage>
        <taxon>Bacteria</taxon>
        <taxon>Pseudomonadati</taxon>
        <taxon>Pseudomonadota</taxon>
        <taxon>Gammaproteobacteria</taxon>
        <taxon>Oceanospirillales</taxon>
        <taxon>Endozoicomonadaceae</taxon>
        <taxon>Candidatus Endonucleibacter</taxon>
    </lineage>
</organism>
<protein>
    <recommendedName>
        <fullName evidence="3">Transposase</fullName>
    </recommendedName>
</protein>
<gene>
    <name evidence="1" type="ORF">QS748_12830</name>
</gene>
<dbReference type="AlphaFoldDB" id="A0AA90NNT8"/>
<dbReference type="EMBL" id="JASXSV010000027">
    <property type="protein sequence ID" value="MDP0590012.1"/>
    <property type="molecule type" value="Genomic_DNA"/>
</dbReference>
<name>A0AA90NNT8_9GAMM</name>
<sequence length="72" mass="8332">MLKLEHLKFGIRALVEHPLRIGKCQFEFVKARYKGLDHNDNKRATIFYLAIIVRAGQVVLHRVNPPMMGKTC</sequence>
<reference evidence="1 2" key="1">
    <citation type="journal article" date="2023" name="bioRxiv">
        <title>An intranuclear bacterial parasite of deep-sea mussels expresses apoptosis inhibitors acquired from its host.</title>
        <authorList>
            <person name="Gonzalez Porras M.A."/>
            <person name="Assie A."/>
            <person name="Tietjen M."/>
            <person name="Violette M."/>
            <person name="Kleiner M."/>
            <person name="Gruber-Vodicka H."/>
            <person name="Dubilier N."/>
            <person name="Leisch N."/>
        </authorList>
    </citation>
    <scope>NUCLEOTIDE SEQUENCE [LARGE SCALE GENOMIC DNA]</scope>
    <source>
        <strain evidence="1">IAP13</strain>
    </source>
</reference>
<dbReference type="Proteomes" id="UP001178148">
    <property type="component" value="Unassembled WGS sequence"/>
</dbReference>
<evidence type="ECO:0000313" key="1">
    <source>
        <dbReference type="EMBL" id="MDP0590012.1"/>
    </source>
</evidence>
<keyword evidence="2" id="KW-1185">Reference proteome</keyword>
<evidence type="ECO:0008006" key="3">
    <source>
        <dbReference type="Google" id="ProtNLM"/>
    </source>
</evidence>
<accession>A0AA90NNT8</accession>
<comment type="caution">
    <text evidence="1">The sequence shown here is derived from an EMBL/GenBank/DDBJ whole genome shotgun (WGS) entry which is preliminary data.</text>
</comment>
<evidence type="ECO:0000313" key="2">
    <source>
        <dbReference type="Proteomes" id="UP001178148"/>
    </source>
</evidence>
<proteinExistence type="predicted"/>